<evidence type="ECO:0000256" key="3">
    <source>
        <dbReference type="ARBA" id="ARBA00022741"/>
    </source>
</evidence>
<evidence type="ECO:0000256" key="4">
    <source>
        <dbReference type="ARBA" id="ARBA00022842"/>
    </source>
</evidence>
<keyword evidence="4" id="KW-0460">Magnesium</keyword>
<accession>A0A1Y5RU02</accession>
<evidence type="ECO:0000256" key="1">
    <source>
        <dbReference type="ARBA" id="ARBA00022598"/>
    </source>
</evidence>
<keyword evidence="1 9" id="KW-0436">Ligase</keyword>
<keyword evidence="10" id="KW-1185">Reference proteome</keyword>
<dbReference type="PANTHER" id="PTHR47917">
    <property type="match status" value="1"/>
</dbReference>
<dbReference type="SUPFAM" id="SSF144010">
    <property type="entry name" value="CofE-like"/>
    <property type="match status" value="1"/>
</dbReference>
<keyword evidence="5" id="KW-0630">Potassium</keyword>
<keyword evidence="7" id="KW-0464">Manganese</keyword>
<protein>
    <submittedName>
        <fullName evidence="9">Coenzyme F420:L-glutamate ligase</fullName>
        <ecNumber evidence="9">6.3.2.31</ecNumber>
    </submittedName>
</protein>
<proteinExistence type="predicted"/>
<dbReference type="AlphaFoldDB" id="A0A1Y5RU02"/>
<keyword evidence="3" id="KW-0547">Nucleotide-binding</keyword>
<dbReference type="NCBIfam" id="TIGR01916">
    <property type="entry name" value="F420_cofE"/>
    <property type="match status" value="1"/>
</dbReference>
<dbReference type="Proteomes" id="UP000193862">
    <property type="component" value="Unassembled WGS sequence"/>
</dbReference>
<evidence type="ECO:0000313" key="9">
    <source>
        <dbReference type="EMBL" id="SLN25241.1"/>
    </source>
</evidence>
<evidence type="ECO:0000259" key="8">
    <source>
        <dbReference type="Pfam" id="PF01996"/>
    </source>
</evidence>
<reference evidence="9 10" key="1">
    <citation type="submission" date="2017-03" db="EMBL/GenBank/DDBJ databases">
        <authorList>
            <person name="Afonso C.L."/>
            <person name="Miller P.J."/>
            <person name="Scott M.A."/>
            <person name="Spackman E."/>
            <person name="Goraichik I."/>
            <person name="Dimitrov K.M."/>
            <person name="Suarez D.L."/>
            <person name="Swayne D.E."/>
        </authorList>
    </citation>
    <scope>NUCLEOTIDE SEQUENCE [LARGE SCALE GENOMIC DNA]</scope>
    <source>
        <strain evidence="9 10">CECT 8620</strain>
    </source>
</reference>
<sequence length="250" mass="26594">MSLTLTALKDVPLVREGDDLCALVLAGLETNRLALAEGDTLVLAQKIVSKSEGRFRRLSDITPTPQAIALATETDKDPRLVQAILDESTEVVRKRRGVLVVRHRLGLTMAQAGIDQSNVEGADDRLLLLPRDPDASATRLRESILAQTGKAVGIVIADSFGRPFRNGTTGIAIGAAGIQSFIDRRGDTDLFGRVLKVSTIAHADEIAAAASLLMGQADEGLPIVHLRGPVLRGDSPAADLIRPAAEDLFL</sequence>
<dbReference type="RefSeq" id="WP_085835481.1">
    <property type="nucleotide sequence ID" value="NZ_FWFS01000002.1"/>
</dbReference>
<gene>
    <name evidence="9" type="primary">fbiB</name>
    <name evidence="9" type="ORF">AQS8620_00726</name>
</gene>
<dbReference type="InterPro" id="IPR008225">
    <property type="entry name" value="F420-0_g-glutamyl_ligase"/>
</dbReference>
<evidence type="ECO:0000256" key="6">
    <source>
        <dbReference type="ARBA" id="ARBA00023134"/>
    </source>
</evidence>
<dbReference type="GO" id="GO:0046872">
    <property type="term" value="F:metal ion binding"/>
    <property type="evidence" value="ECO:0007669"/>
    <property type="project" value="UniProtKB-KW"/>
</dbReference>
<name>A0A1Y5RU02_9RHOB</name>
<dbReference type="EMBL" id="FWFS01000002">
    <property type="protein sequence ID" value="SLN25241.1"/>
    <property type="molecule type" value="Genomic_DNA"/>
</dbReference>
<evidence type="ECO:0000256" key="7">
    <source>
        <dbReference type="ARBA" id="ARBA00023211"/>
    </source>
</evidence>
<dbReference type="Gene3D" id="3.90.1660.10">
    <property type="entry name" value="CofE-like domain"/>
    <property type="match status" value="1"/>
</dbReference>
<evidence type="ECO:0000256" key="5">
    <source>
        <dbReference type="ARBA" id="ARBA00022958"/>
    </source>
</evidence>
<feature type="domain" description="Coenzyme F420:L-glutamate ligase-like" evidence="8">
    <location>
        <begin position="11"/>
        <end position="228"/>
    </location>
</feature>
<dbReference type="OrthoDB" id="9788295at2"/>
<dbReference type="Gene3D" id="3.30.1330.100">
    <property type="entry name" value="CofE-like"/>
    <property type="match status" value="1"/>
</dbReference>
<keyword evidence="6" id="KW-0342">GTP-binding</keyword>
<dbReference type="Pfam" id="PF01996">
    <property type="entry name" value="F420_ligase"/>
    <property type="match status" value="1"/>
</dbReference>
<evidence type="ECO:0000313" key="10">
    <source>
        <dbReference type="Proteomes" id="UP000193862"/>
    </source>
</evidence>
<dbReference type="GO" id="GO:0005525">
    <property type="term" value="F:GTP binding"/>
    <property type="evidence" value="ECO:0007669"/>
    <property type="project" value="UniProtKB-KW"/>
</dbReference>
<dbReference type="InterPro" id="IPR002847">
    <property type="entry name" value="F420-0_gamma-glut_ligase-dom"/>
</dbReference>
<evidence type="ECO:0000256" key="2">
    <source>
        <dbReference type="ARBA" id="ARBA00022723"/>
    </source>
</evidence>
<organism evidence="9 10">
    <name type="scientific">Aquimixticola soesokkakensis</name>
    <dbReference type="NCBI Taxonomy" id="1519096"/>
    <lineage>
        <taxon>Bacteria</taxon>
        <taxon>Pseudomonadati</taxon>
        <taxon>Pseudomonadota</taxon>
        <taxon>Alphaproteobacteria</taxon>
        <taxon>Rhodobacterales</taxon>
        <taxon>Paracoccaceae</taxon>
        <taxon>Aquimixticola</taxon>
    </lineage>
</organism>
<dbReference type="EC" id="6.3.2.31" evidence="9"/>
<dbReference type="GO" id="GO:0052618">
    <property type="term" value="F:coenzyme F420-0:L-glutamate ligase activity"/>
    <property type="evidence" value="ECO:0007669"/>
    <property type="project" value="UniProtKB-EC"/>
</dbReference>
<keyword evidence="2" id="KW-0479">Metal-binding</keyword>
<dbReference type="PANTHER" id="PTHR47917:SF1">
    <property type="entry name" value="COENZYME F420:L-GLUTAMATE LIGASE"/>
    <property type="match status" value="1"/>
</dbReference>